<dbReference type="AlphaFoldDB" id="A0ABD1K179"/>
<dbReference type="FunFam" id="3.30.56.30:FF:000001">
    <property type="entry name" value="signal recognition particle 19 kDa protein"/>
    <property type="match status" value="1"/>
</dbReference>
<keyword evidence="14" id="KW-1185">Reference proteome</keyword>
<evidence type="ECO:0000256" key="12">
    <source>
        <dbReference type="SAM" id="MobiDB-lite"/>
    </source>
</evidence>
<accession>A0ABD1K179</accession>
<sequence>MAHLTKNPDDKERFICIYPVYINSKKTLAEGRRIPTEKAVENPTCAEIKDVLTAAGLNVLVEMNKMHPREWNRDVQFRGRVRVQIKQEDGNPCQEKFSSRKEVMFYVAEMIPKLKTRTQKSGGGETGAQQGEGGKKGKKKKK</sequence>
<dbReference type="Gene3D" id="3.30.56.30">
    <property type="entry name" value="Signal recognition particle, SRP19-like subunit"/>
    <property type="match status" value="1"/>
</dbReference>
<dbReference type="PANTHER" id="PTHR17453">
    <property type="entry name" value="SIGNAL RECOGNITION PARTICLE 19 KD PROTEIN"/>
    <property type="match status" value="1"/>
</dbReference>
<comment type="subcellular location">
    <subcellularLocation>
        <location evidence="1">Cytoplasm</location>
    </subcellularLocation>
    <subcellularLocation>
        <location evidence="2">Nucleus</location>
        <location evidence="2">Nucleolus</location>
    </subcellularLocation>
    <subcellularLocation>
        <location evidence="3">Nucleus</location>
        <location evidence="3">Nucleoplasm</location>
    </subcellularLocation>
</comment>
<dbReference type="SUPFAM" id="SSF69695">
    <property type="entry name" value="SRP19"/>
    <property type="match status" value="1"/>
</dbReference>
<comment type="caution">
    <text evidence="13">The sequence shown here is derived from an EMBL/GenBank/DDBJ whole genome shotgun (WGS) entry which is preliminary data.</text>
</comment>
<evidence type="ECO:0000256" key="9">
    <source>
        <dbReference type="ARBA" id="ARBA00023274"/>
    </source>
</evidence>
<name>A0ABD1K179_9TELE</name>
<dbReference type="EMBL" id="JBHFQA010000010">
    <property type="protein sequence ID" value="KAL2092873.1"/>
    <property type="molecule type" value="Genomic_DNA"/>
</dbReference>
<dbReference type="GO" id="GO:0003723">
    <property type="term" value="F:RNA binding"/>
    <property type="evidence" value="ECO:0007669"/>
    <property type="project" value="UniProtKB-KW"/>
</dbReference>
<proteinExistence type="inferred from homology"/>
<gene>
    <name evidence="13" type="ORF">ACEWY4_012671</name>
</gene>
<dbReference type="Proteomes" id="UP001591681">
    <property type="component" value="Unassembled WGS sequence"/>
</dbReference>
<evidence type="ECO:0000256" key="6">
    <source>
        <dbReference type="ARBA" id="ARBA00022884"/>
    </source>
</evidence>
<keyword evidence="6" id="KW-0694">RNA-binding</keyword>
<evidence type="ECO:0000256" key="1">
    <source>
        <dbReference type="ARBA" id="ARBA00004496"/>
    </source>
</evidence>
<feature type="region of interest" description="Disordered" evidence="12">
    <location>
        <begin position="116"/>
        <end position="142"/>
    </location>
</feature>
<dbReference type="GO" id="GO:0005730">
    <property type="term" value="C:nucleolus"/>
    <property type="evidence" value="ECO:0007669"/>
    <property type="project" value="UniProtKB-SubCell"/>
</dbReference>
<evidence type="ECO:0000256" key="8">
    <source>
        <dbReference type="ARBA" id="ARBA00023242"/>
    </source>
</evidence>
<evidence type="ECO:0000313" key="14">
    <source>
        <dbReference type="Proteomes" id="UP001591681"/>
    </source>
</evidence>
<dbReference type="GO" id="GO:0005654">
    <property type="term" value="C:nucleoplasm"/>
    <property type="evidence" value="ECO:0007669"/>
    <property type="project" value="UniProtKB-SubCell"/>
</dbReference>
<protein>
    <recommendedName>
        <fullName evidence="10">Signal recognition particle 19 kDa protein</fullName>
    </recommendedName>
</protein>
<evidence type="ECO:0000256" key="4">
    <source>
        <dbReference type="ARBA" id="ARBA00008910"/>
    </source>
</evidence>
<dbReference type="InterPro" id="IPR036521">
    <property type="entry name" value="SRP19-like_sf"/>
</dbReference>
<evidence type="ECO:0000313" key="13">
    <source>
        <dbReference type="EMBL" id="KAL2092873.1"/>
    </source>
</evidence>
<evidence type="ECO:0000256" key="11">
    <source>
        <dbReference type="ARBA" id="ARBA00045518"/>
    </source>
</evidence>
<keyword evidence="5" id="KW-0963">Cytoplasm</keyword>
<evidence type="ECO:0000256" key="3">
    <source>
        <dbReference type="ARBA" id="ARBA00004642"/>
    </source>
</evidence>
<keyword evidence="8" id="KW-0539">Nucleus</keyword>
<feature type="compositionally biased region" description="Gly residues" evidence="12">
    <location>
        <begin position="121"/>
        <end position="132"/>
    </location>
</feature>
<reference evidence="13 14" key="1">
    <citation type="submission" date="2024-09" db="EMBL/GenBank/DDBJ databases">
        <title>A chromosome-level genome assembly of Gray's grenadier anchovy, Coilia grayii.</title>
        <authorList>
            <person name="Fu Z."/>
        </authorList>
    </citation>
    <scope>NUCLEOTIDE SEQUENCE [LARGE SCALE GENOMIC DNA]</scope>
    <source>
        <strain evidence="13">G4</strain>
        <tissue evidence="13">Muscle</tissue>
    </source>
</reference>
<organism evidence="13 14">
    <name type="scientific">Coilia grayii</name>
    <name type="common">Gray's grenadier anchovy</name>
    <dbReference type="NCBI Taxonomy" id="363190"/>
    <lineage>
        <taxon>Eukaryota</taxon>
        <taxon>Metazoa</taxon>
        <taxon>Chordata</taxon>
        <taxon>Craniata</taxon>
        <taxon>Vertebrata</taxon>
        <taxon>Euteleostomi</taxon>
        <taxon>Actinopterygii</taxon>
        <taxon>Neopterygii</taxon>
        <taxon>Teleostei</taxon>
        <taxon>Clupei</taxon>
        <taxon>Clupeiformes</taxon>
        <taxon>Clupeoidei</taxon>
        <taxon>Engraulidae</taxon>
        <taxon>Coilinae</taxon>
        <taxon>Coilia</taxon>
    </lineage>
</organism>
<comment type="function">
    <text evidence="11">Component of the signal recognition particle (SRP) complex, a ribonucleoprotein complex that mediates the cotranslational targeting of secretory and membrane proteins to the endoplasmic reticulum (ER). Binds directly to 7SL RNA. Mediates binding of SRP54 to the SRP complex.</text>
</comment>
<dbReference type="Pfam" id="PF01922">
    <property type="entry name" value="SRP19"/>
    <property type="match status" value="1"/>
</dbReference>
<keyword evidence="7" id="KW-0733">Signal recognition particle</keyword>
<comment type="similarity">
    <text evidence="4">Belongs to the SRP19 family.</text>
</comment>
<evidence type="ECO:0000256" key="2">
    <source>
        <dbReference type="ARBA" id="ARBA00004604"/>
    </source>
</evidence>
<dbReference type="InterPro" id="IPR002778">
    <property type="entry name" value="Signal_recog_particle_SRP19"/>
</dbReference>
<dbReference type="PANTHER" id="PTHR17453:SF0">
    <property type="entry name" value="SIGNAL RECOGNITION PARTICLE 19 KDA PROTEIN"/>
    <property type="match status" value="1"/>
</dbReference>
<keyword evidence="9" id="KW-0687">Ribonucleoprotein</keyword>
<dbReference type="GO" id="GO:0005786">
    <property type="term" value="C:signal recognition particle, endoplasmic reticulum targeting"/>
    <property type="evidence" value="ECO:0007669"/>
    <property type="project" value="UniProtKB-KW"/>
</dbReference>
<evidence type="ECO:0000256" key="5">
    <source>
        <dbReference type="ARBA" id="ARBA00022490"/>
    </source>
</evidence>
<evidence type="ECO:0000256" key="10">
    <source>
        <dbReference type="ARBA" id="ARBA00033772"/>
    </source>
</evidence>
<evidence type="ECO:0000256" key="7">
    <source>
        <dbReference type="ARBA" id="ARBA00023135"/>
    </source>
</evidence>